<evidence type="ECO:0000256" key="1">
    <source>
        <dbReference type="SAM" id="Phobius"/>
    </source>
</evidence>
<dbReference type="Proteomes" id="UP000095287">
    <property type="component" value="Unplaced"/>
</dbReference>
<keyword evidence="1" id="KW-0812">Transmembrane</keyword>
<dbReference type="AlphaFoldDB" id="A0A1I7Z5S2"/>
<keyword evidence="1" id="KW-1133">Transmembrane helix</keyword>
<evidence type="ECO:0000313" key="3">
    <source>
        <dbReference type="WBParaSite" id="L893_g23129.t1"/>
    </source>
</evidence>
<sequence>MQEGHVPKSSLSTDVSPKKILMIVWVSHFTRSFSFDGVSFGDLLLATLLKGVNSHLGSRFILATVGHYLRVCFNAPVLETYPKDLIQEAQSISTMMRFLSIVFAVCLAVSVAWPLSSNHWRPGRPLKRADPALVGEDE</sequence>
<feature type="transmembrane region" description="Helical" evidence="1">
    <location>
        <begin position="98"/>
        <end position="116"/>
    </location>
</feature>
<accession>A0A1I7Z5S2</accession>
<protein>
    <submittedName>
        <fullName evidence="3">Pecanex-like protein</fullName>
    </submittedName>
</protein>
<name>A0A1I7Z5S2_9BILA</name>
<evidence type="ECO:0000313" key="2">
    <source>
        <dbReference type="Proteomes" id="UP000095287"/>
    </source>
</evidence>
<proteinExistence type="predicted"/>
<dbReference type="WBParaSite" id="L893_g23129.t1">
    <property type="protein sequence ID" value="L893_g23129.t1"/>
    <property type="gene ID" value="L893_g23129"/>
</dbReference>
<keyword evidence="1" id="KW-0472">Membrane</keyword>
<organism evidence="2 3">
    <name type="scientific">Steinernema glaseri</name>
    <dbReference type="NCBI Taxonomy" id="37863"/>
    <lineage>
        <taxon>Eukaryota</taxon>
        <taxon>Metazoa</taxon>
        <taxon>Ecdysozoa</taxon>
        <taxon>Nematoda</taxon>
        <taxon>Chromadorea</taxon>
        <taxon>Rhabditida</taxon>
        <taxon>Tylenchina</taxon>
        <taxon>Panagrolaimomorpha</taxon>
        <taxon>Strongyloidoidea</taxon>
        <taxon>Steinernematidae</taxon>
        <taxon>Steinernema</taxon>
    </lineage>
</organism>
<reference evidence="3" key="1">
    <citation type="submission" date="2016-11" db="UniProtKB">
        <authorList>
            <consortium name="WormBaseParasite"/>
        </authorList>
    </citation>
    <scope>IDENTIFICATION</scope>
</reference>
<keyword evidence="2" id="KW-1185">Reference proteome</keyword>